<evidence type="ECO:0000313" key="2">
    <source>
        <dbReference type="Proteomes" id="UP000772434"/>
    </source>
</evidence>
<dbReference type="EMBL" id="JADNRY010000045">
    <property type="protein sequence ID" value="KAF9070028.1"/>
    <property type="molecule type" value="Genomic_DNA"/>
</dbReference>
<dbReference type="Pfam" id="PF13181">
    <property type="entry name" value="TPR_8"/>
    <property type="match status" value="1"/>
</dbReference>
<organism evidence="1 2">
    <name type="scientific">Rhodocollybia butyracea</name>
    <dbReference type="NCBI Taxonomy" id="206335"/>
    <lineage>
        <taxon>Eukaryota</taxon>
        <taxon>Fungi</taxon>
        <taxon>Dikarya</taxon>
        <taxon>Basidiomycota</taxon>
        <taxon>Agaricomycotina</taxon>
        <taxon>Agaricomycetes</taxon>
        <taxon>Agaricomycetidae</taxon>
        <taxon>Agaricales</taxon>
        <taxon>Marasmiineae</taxon>
        <taxon>Omphalotaceae</taxon>
        <taxon>Rhodocollybia</taxon>
    </lineage>
</organism>
<dbReference type="Gene3D" id="1.25.40.10">
    <property type="entry name" value="Tetratricopeptide repeat domain"/>
    <property type="match status" value="1"/>
</dbReference>
<proteinExistence type="predicted"/>
<evidence type="ECO:0000313" key="1">
    <source>
        <dbReference type="EMBL" id="KAF9070028.1"/>
    </source>
</evidence>
<gene>
    <name evidence="1" type="ORF">BDP27DRAFT_1420463</name>
</gene>
<protein>
    <submittedName>
        <fullName evidence="1">Uncharacterized protein</fullName>
    </submittedName>
</protein>
<dbReference type="SUPFAM" id="SSF48452">
    <property type="entry name" value="TPR-like"/>
    <property type="match status" value="1"/>
</dbReference>
<dbReference type="AlphaFoldDB" id="A0A9P5PU41"/>
<keyword evidence="2" id="KW-1185">Reference proteome</keyword>
<dbReference type="Proteomes" id="UP000772434">
    <property type="component" value="Unassembled WGS sequence"/>
</dbReference>
<dbReference type="InterPro" id="IPR019734">
    <property type="entry name" value="TPR_rpt"/>
</dbReference>
<dbReference type="OrthoDB" id="5971338at2759"/>
<dbReference type="InterPro" id="IPR011990">
    <property type="entry name" value="TPR-like_helical_dom_sf"/>
</dbReference>
<sequence length="253" mass="28663">MEVAQHTVELIKKSQDQKLYAEALYWNAYNLMGIDQYDAAIEQFLLAQKAFLQVSGWNCAADALFWIGYIPVYTVYGLNNQDIKDALAEFQSLPDPAGMVMCQVALAHEWDAQSIQTLTSTWEFCISHNLPREQAGCTQCLARVCINFGRFEEAKKWGLIALEETKQSNIWTFHVLNIIGNHGSALISLGDYDQAVEYLMKGLESNKAYGRPLGIIWILFPLGRAWMKKGQKEDARGAFMETLKYGEMLQGAW</sequence>
<reference evidence="1" key="1">
    <citation type="submission" date="2020-11" db="EMBL/GenBank/DDBJ databases">
        <authorList>
            <consortium name="DOE Joint Genome Institute"/>
            <person name="Ahrendt S."/>
            <person name="Riley R."/>
            <person name="Andreopoulos W."/>
            <person name="Labutti K."/>
            <person name="Pangilinan J."/>
            <person name="Ruiz-Duenas F.J."/>
            <person name="Barrasa J.M."/>
            <person name="Sanchez-Garcia M."/>
            <person name="Camarero S."/>
            <person name="Miyauchi S."/>
            <person name="Serrano A."/>
            <person name="Linde D."/>
            <person name="Babiker R."/>
            <person name="Drula E."/>
            <person name="Ayuso-Fernandez I."/>
            <person name="Pacheco R."/>
            <person name="Padilla G."/>
            <person name="Ferreira P."/>
            <person name="Barriuso J."/>
            <person name="Kellner H."/>
            <person name="Castanera R."/>
            <person name="Alfaro M."/>
            <person name="Ramirez L."/>
            <person name="Pisabarro A.G."/>
            <person name="Kuo A."/>
            <person name="Tritt A."/>
            <person name="Lipzen A."/>
            <person name="He G."/>
            <person name="Yan M."/>
            <person name="Ng V."/>
            <person name="Cullen D."/>
            <person name="Martin F."/>
            <person name="Rosso M.-N."/>
            <person name="Henrissat B."/>
            <person name="Hibbett D."/>
            <person name="Martinez A.T."/>
            <person name="Grigoriev I.V."/>
        </authorList>
    </citation>
    <scope>NUCLEOTIDE SEQUENCE</scope>
    <source>
        <strain evidence="1">AH 40177</strain>
    </source>
</reference>
<accession>A0A9P5PU41</accession>
<name>A0A9P5PU41_9AGAR</name>
<comment type="caution">
    <text evidence="1">The sequence shown here is derived from an EMBL/GenBank/DDBJ whole genome shotgun (WGS) entry which is preliminary data.</text>
</comment>